<dbReference type="AlphaFoldDB" id="L8WP46"/>
<reference evidence="1 2" key="1">
    <citation type="journal article" date="2013" name="Nat. Commun.">
        <title>The evolution and pathogenic mechanisms of the rice sheath blight pathogen.</title>
        <authorList>
            <person name="Zheng A."/>
            <person name="Lin R."/>
            <person name="Xu L."/>
            <person name="Qin P."/>
            <person name="Tang C."/>
            <person name="Ai P."/>
            <person name="Zhang D."/>
            <person name="Liu Y."/>
            <person name="Sun Z."/>
            <person name="Feng H."/>
            <person name="Wang Y."/>
            <person name="Chen Y."/>
            <person name="Liang X."/>
            <person name="Fu R."/>
            <person name="Li Q."/>
            <person name="Zhang J."/>
            <person name="Yu X."/>
            <person name="Xie Z."/>
            <person name="Ding L."/>
            <person name="Guan P."/>
            <person name="Tang J."/>
            <person name="Liang Y."/>
            <person name="Wang S."/>
            <person name="Deng Q."/>
            <person name="Li S."/>
            <person name="Zhu J."/>
            <person name="Wang L."/>
            <person name="Liu H."/>
            <person name="Li P."/>
        </authorList>
    </citation>
    <scope>NUCLEOTIDE SEQUENCE [LARGE SCALE GENOMIC DNA]</scope>
    <source>
        <strain evidence="2">AG-1 IA</strain>
    </source>
</reference>
<keyword evidence="2" id="KW-1185">Reference proteome</keyword>
<dbReference type="Proteomes" id="UP000011668">
    <property type="component" value="Unassembled WGS sequence"/>
</dbReference>
<sequence length="68" mass="7514">MVFRRPESVTPDFSTLSPLWFVAWTGGAVDRSMNAASMSSYRRIHRSGVFEIRSASTLSSILNFGSLA</sequence>
<organism evidence="1 2">
    <name type="scientific">Thanatephorus cucumeris (strain AG1-IA)</name>
    <name type="common">Rice sheath blight fungus</name>
    <name type="synonym">Rhizoctonia solani</name>
    <dbReference type="NCBI Taxonomy" id="983506"/>
    <lineage>
        <taxon>Eukaryota</taxon>
        <taxon>Fungi</taxon>
        <taxon>Dikarya</taxon>
        <taxon>Basidiomycota</taxon>
        <taxon>Agaricomycotina</taxon>
        <taxon>Agaricomycetes</taxon>
        <taxon>Cantharellales</taxon>
        <taxon>Ceratobasidiaceae</taxon>
        <taxon>Rhizoctonia</taxon>
        <taxon>Rhizoctonia solani AG-1</taxon>
    </lineage>
</organism>
<gene>
    <name evidence="1" type="ORF">AG1IA_07842</name>
</gene>
<evidence type="ECO:0000313" key="2">
    <source>
        <dbReference type="Proteomes" id="UP000011668"/>
    </source>
</evidence>
<accession>L8WP46</accession>
<dbReference type="HOGENOM" id="CLU_2795701_0_0_1"/>
<comment type="caution">
    <text evidence="1">The sequence shown here is derived from an EMBL/GenBank/DDBJ whole genome shotgun (WGS) entry which is preliminary data.</text>
</comment>
<evidence type="ECO:0000313" key="1">
    <source>
        <dbReference type="EMBL" id="ELU38119.1"/>
    </source>
</evidence>
<name>L8WP46_THACA</name>
<protein>
    <submittedName>
        <fullName evidence="1">Uncharacterized protein</fullName>
    </submittedName>
</protein>
<dbReference type="EMBL" id="AFRT01002252">
    <property type="protein sequence ID" value="ELU38119.1"/>
    <property type="molecule type" value="Genomic_DNA"/>
</dbReference>
<proteinExistence type="predicted"/>